<sequence length="167" mass="18661">MDAYALLRTLGALATVLGLLAGALWIVRRYGIRLPGRVSSDGTRRLEVIERTMLDGRRSVALLRRDGREHLILLSPEGNVLLEAGIIRDEIDLEDQAVRLEAQREAMEASKAQNEAMRESFFAMVDKARTGVKDRIEAAQPVVEKVRNRVQPVSKRAKSRRSGDSRA</sequence>
<keyword evidence="10" id="KW-1185">Reference proteome</keyword>
<keyword evidence="2" id="KW-1003">Cell membrane</keyword>
<feature type="transmembrane region" description="Helical" evidence="8">
    <location>
        <begin position="6"/>
        <end position="27"/>
    </location>
</feature>
<evidence type="ECO:0000256" key="6">
    <source>
        <dbReference type="SAM" id="Coils"/>
    </source>
</evidence>
<keyword evidence="6" id="KW-0175">Coiled coil</keyword>
<evidence type="ECO:0000256" key="3">
    <source>
        <dbReference type="ARBA" id="ARBA00022692"/>
    </source>
</evidence>
<name>A0ABV2CXM4_9SPHN</name>
<keyword evidence="9" id="KW-0966">Cell projection</keyword>
<organism evidence="9 10">
    <name type="scientific">Novosphingobium kalidii</name>
    <dbReference type="NCBI Taxonomy" id="3230299"/>
    <lineage>
        <taxon>Bacteria</taxon>
        <taxon>Pseudomonadati</taxon>
        <taxon>Pseudomonadota</taxon>
        <taxon>Alphaproteobacteria</taxon>
        <taxon>Sphingomonadales</taxon>
        <taxon>Sphingomonadaceae</taxon>
        <taxon>Novosphingobium</taxon>
    </lineage>
</organism>
<dbReference type="Pfam" id="PF04347">
    <property type="entry name" value="FliO"/>
    <property type="match status" value="1"/>
</dbReference>
<evidence type="ECO:0000256" key="8">
    <source>
        <dbReference type="SAM" id="Phobius"/>
    </source>
</evidence>
<comment type="subcellular location">
    <subcellularLocation>
        <location evidence="1">Cell membrane</location>
    </subcellularLocation>
</comment>
<evidence type="ECO:0000256" key="1">
    <source>
        <dbReference type="ARBA" id="ARBA00004236"/>
    </source>
</evidence>
<evidence type="ECO:0000256" key="5">
    <source>
        <dbReference type="ARBA" id="ARBA00023136"/>
    </source>
</evidence>
<keyword evidence="4 8" id="KW-1133">Transmembrane helix</keyword>
<evidence type="ECO:0000256" key="4">
    <source>
        <dbReference type="ARBA" id="ARBA00022989"/>
    </source>
</evidence>
<dbReference type="EMBL" id="JBEWLY010000007">
    <property type="protein sequence ID" value="MET1754352.1"/>
    <property type="molecule type" value="Genomic_DNA"/>
</dbReference>
<evidence type="ECO:0000256" key="2">
    <source>
        <dbReference type="ARBA" id="ARBA00022475"/>
    </source>
</evidence>
<keyword evidence="3 8" id="KW-0812">Transmembrane</keyword>
<protein>
    <submittedName>
        <fullName evidence="9">Flagellar biosynthetic protein FliO</fullName>
    </submittedName>
</protein>
<dbReference type="InterPro" id="IPR022781">
    <property type="entry name" value="Flagellar_biosynth_FliO"/>
</dbReference>
<evidence type="ECO:0000313" key="10">
    <source>
        <dbReference type="Proteomes" id="UP001548713"/>
    </source>
</evidence>
<comment type="caution">
    <text evidence="9">The sequence shown here is derived from an EMBL/GenBank/DDBJ whole genome shotgun (WGS) entry which is preliminary data.</text>
</comment>
<proteinExistence type="predicted"/>
<accession>A0ABV2CXM4</accession>
<gene>
    <name evidence="9" type="ORF">ABVV53_02570</name>
</gene>
<reference evidence="9 10" key="1">
    <citation type="submission" date="2024-07" db="EMBL/GenBank/DDBJ databases">
        <title>Novosphingobium kalidii RD2P27.</title>
        <authorList>
            <person name="Sun J.-Q."/>
        </authorList>
    </citation>
    <scope>NUCLEOTIDE SEQUENCE [LARGE SCALE GENOMIC DNA]</scope>
    <source>
        <strain evidence="9 10">RD2P27</strain>
    </source>
</reference>
<evidence type="ECO:0000256" key="7">
    <source>
        <dbReference type="SAM" id="MobiDB-lite"/>
    </source>
</evidence>
<keyword evidence="5 8" id="KW-0472">Membrane</keyword>
<evidence type="ECO:0000313" key="9">
    <source>
        <dbReference type="EMBL" id="MET1754352.1"/>
    </source>
</evidence>
<dbReference type="RefSeq" id="WP_353982757.1">
    <property type="nucleotide sequence ID" value="NZ_JBEWLY010000007.1"/>
</dbReference>
<keyword evidence="9" id="KW-0282">Flagellum</keyword>
<feature type="coiled-coil region" evidence="6">
    <location>
        <begin position="90"/>
        <end position="120"/>
    </location>
</feature>
<feature type="region of interest" description="Disordered" evidence="7">
    <location>
        <begin position="147"/>
        <end position="167"/>
    </location>
</feature>
<dbReference type="Proteomes" id="UP001548713">
    <property type="component" value="Unassembled WGS sequence"/>
</dbReference>
<keyword evidence="9" id="KW-0969">Cilium</keyword>